<evidence type="ECO:0000256" key="1">
    <source>
        <dbReference type="ARBA" id="ARBA00001933"/>
    </source>
</evidence>
<dbReference type="InterPro" id="IPR004839">
    <property type="entry name" value="Aminotransferase_I/II_large"/>
</dbReference>
<dbReference type="Proteomes" id="UP000664398">
    <property type="component" value="Unassembled WGS sequence"/>
</dbReference>
<evidence type="ECO:0000313" key="8">
    <source>
        <dbReference type="EMBL" id="MBO1805279.1"/>
    </source>
</evidence>
<dbReference type="GO" id="GO:1901605">
    <property type="term" value="P:alpha-amino acid metabolic process"/>
    <property type="evidence" value="ECO:0007669"/>
    <property type="project" value="TreeGrafter"/>
</dbReference>
<accession>A0A939LV00</accession>
<proteinExistence type="inferred from homology"/>
<dbReference type="InterPro" id="IPR015421">
    <property type="entry name" value="PyrdxlP-dep_Trfase_major"/>
</dbReference>
<evidence type="ECO:0000256" key="2">
    <source>
        <dbReference type="ARBA" id="ARBA00007441"/>
    </source>
</evidence>
<dbReference type="CDD" id="cd00609">
    <property type="entry name" value="AAT_like"/>
    <property type="match status" value="1"/>
</dbReference>
<organism evidence="8 9">
    <name type="scientific">Leucobacter ruminantium</name>
    <dbReference type="NCBI Taxonomy" id="1289170"/>
    <lineage>
        <taxon>Bacteria</taxon>
        <taxon>Bacillati</taxon>
        <taxon>Actinomycetota</taxon>
        <taxon>Actinomycetes</taxon>
        <taxon>Micrococcales</taxon>
        <taxon>Microbacteriaceae</taxon>
        <taxon>Leucobacter</taxon>
    </lineage>
</organism>
<dbReference type="PANTHER" id="PTHR42790:SF19">
    <property type="entry name" value="KYNURENINE_ALPHA-AMINOADIPATE AMINOTRANSFERASE, MITOCHONDRIAL"/>
    <property type="match status" value="1"/>
</dbReference>
<keyword evidence="9" id="KW-1185">Reference proteome</keyword>
<keyword evidence="4 8" id="KW-0032">Aminotransferase</keyword>
<dbReference type="InterPro" id="IPR050859">
    <property type="entry name" value="Class-I_PLP-dep_aminotransf"/>
</dbReference>
<comment type="subunit">
    <text evidence="3">Homodimer.</text>
</comment>
<protein>
    <submittedName>
        <fullName evidence="8">PLP-dependent aminotransferase family protein</fullName>
    </submittedName>
</protein>
<keyword evidence="6" id="KW-0663">Pyridoxal phosphate</keyword>
<dbReference type="EMBL" id="JAGDYL010000011">
    <property type="protein sequence ID" value="MBO1805279.1"/>
    <property type="molecule type" value="Genomic_DNA"/>
</dbReference>
<dbReference type="InterPro" id="IPR015422">
    <property type="entry name" value="PyrdxlP-dep_Trfase_small"/>
</dbReference>
<feature type="domain" description="Aminotransferase class I/classII large" evidence="7">
    <location>
        <begin position="5"/>
        <end position="363"/>
    </location>
</feature>
<dbReference type="FunFam" id="3.40.640.10:FF:000053">
    <property type="entry name" value="Aminotransferase, class I"/>
    <property type="match status" value="1"/>
</dbReference>
<dbReference type="PANTHER" id="PTHR42790">
    <property type="entry name" value="AMINOTRANSFERASE"/>
    <property type="match status" value="1"/>
</dbReference>
<evidence type="ECO:0000256" key="4">
    <source>
        <dbReference type="ARBA" id="ARBA00022576"/>
    </source>
</evidence>
<gene>
    <name evidence="8" type="ORF">J4H91_08105</name>
</gene>
<evidence type="ECO:0000313" key="9">
    <source>
        <dbReference type="Proteomes" id="UP000664398"/>
    </source>
</evidence>
<sequence>MEPGMISLAGGNPDLAGLPLDALGDAASALIREHGTEVLQYSTGAGIDELRTELTRVMARAGIEADPADLLVTAGSQMALELITAMYCDPGDVVLAEGPSYVGAISTFMGLEAEVSHVPCDADGIVPDALEARIAELRAAGKRVKLLYTIPNFNNPSGITLAADRRPRIAEICREAGIVLVEDDPYGLVRFEGETVPAIRAADPSVIYLGSLSKIFSPGIRIGWVLAPREVRDRLQLLSESTTIHASTLSQHLALTYLRDFDWSGHLDRAIVRYRERAEALLEALPSALPAGSTWTRPSGGFFVWATLPEGASADELFALAAEEGVVFIPGSGFYADGQGERELRFSFSLESPERIREGMTRLARASERYARR</sequence>
<evidence type="ECO:0000256" key="6">
    <source>
        <dbReference type="ARBA" id="ARBA00022898"/>
    </source>
</evidence>
<dbReference type="InterPro" id="IPR015424">
    <property type="entry name" value="PyrdxlP-dep_Trfase"/>
</dbReference>
<dbReference type="GO" id="GO:0008483">
    <property type="term" value="F:transaminase activity"/>
    <property type="evidence" value="ECO:0007669"/>
    <property type="project" value="UniProtKB-KW"/>
</dbReference>
<reference evidence="8" key="1">
    <citation type="submission" date="2021-03" db="EMBL/GenBank/DDBJ databases">
        <title>Leucobacter chromiisoli sp. nov., isolated from chromium-containing soil of chemical plant.</title>
        <authorList>
            <person name="Xu Z."/>
        </authorList>
    </citation>
    <scope>NUCLEOTIDE SEQUENCE</scope>
    <source>
        <strain evidence="8">A2</strain>
    </source>
</reference>
<comment type="cofactor">
    <cofactor evidence="1">
        <name>pyridoxal 5'-phosphate</name>
        <dbReference type="ChEBI" id="CHEBI:597326"/>
    </cofactor>
</comment>
<dbReference type="AlphaFoldDB" id="A0A939LV00"/>
<comment type="similarity">
    <text evidence="2">Belongs to the class-I pyridoxal-phosphate-dependent aminotransferase family.</text>
</comment>
<dbReference type="SUPFAM" id="SSF53383">
    <property type="entry name" value="PLP-dependent transferases"/>
    <property type="match status" value="1"/>
</dbReference>
<evidence type="ECO:0000259" key="7">
    <source>
        <dbReference type="Pfam" id="PF00155"/>
    </source>
</evidence>
<comment type="caution">
    <text evidence="8">The sequence shown here is derived from an EMBL/GenBank/DDBJ whole genome shotgun (WGS) entry which is preliminary data.</text>
</comment>
<evidence type="ECO:0000256" key="5">
    <source>
        <dbReference type="ARBA" id="ARBA00022679"/>
    </source>
</evidence>
<name>A0A939LV00_9MICO</name>
<keyword evidence="5" id="KW-0808">Transferase</keyword>
<dbReference type="Gene3D" id="3.90.1150.10">
    <property type="entry name" value="Aspartate Aminotransferase, domain 1"/>
    <property type="match status" value="1"/>
</dbReference>
<evidence type="ECO:0000256" key="3">
    <source>
        <dbReference type="ARBA" id="ARBA00011738"/>
    </source>
</evidence>
<dbReference type="Pfam" id="PF00155">
    <property type="entry name" value="Aminotran_1_2"/>
    <property type="match status" value="1"/>
</dbReference>
<dbReference type="Gene3D" id="3.40.640.10">
    <property type="entry name" value="Type I PLP-dependent aspartate aminotransferase-like (Major domain)"/>
    <property type="match status" value="1"/>
</dbReference>
<dbReference type="GO" id="GO:0030170">
    <property type="term" value="F:pyridoxal phosphate binding"/>
    <property type="evidence" value="ECO:0007669"/>
    <property type="project" value="InterPro"/>
</dbReference>